<feature type="region of interest" description="Disordered" evidence="1">
    <location>
        <begin position="1"/>
        <end position="54"/>
    </location>
</feature>
<sequence length="1073" mass="117368">MDERELREPTAGPFAGDTQMQAPIQGFRVGSPTPATSAFRASSQPSQVRADASSSASFAVRDRIARRQSKDEGRDTTLAAVLAARELALLTINAELIQLAMAFQQGDTKPSAAVIEDVNTRIKSNLAYLASLAHAISSSSSKGLKTPISEAPPTSPPKLDARYGAEVVNRLTKRYAQLAALFGSNQSLAETTAKGVQAEKDAEVETAGVDVSTSASGIGQKRSAEEAALEMGGGNRRRTFHPAGAASSAVQNVPLNNPNANVTNAGTISGTPPPNALPNRSTVIPMSPHASGLTASTLTDVTISDGRIGIKVPKEVFQPPLRETTAPRTQIKPMNKLFNFPSGTLEGVQIRPQAEQVLNIFIKSFIPFLQNARVNPHYAPAVDFLKRLRPNSTLLEHSQQSGAPNVLTDGGRYLLRCALEGTDVDITKFNTKELWEHVGEGVYVLLLVDGDGEIRGVYTGESCDVVGRIQSHLMHIAVAHDVHAGDSPPRGLNAQHVHIKIAEHKLETVPVLIARGYRALLEPAFVFALGAFTSPAMASVRLSFLPLSKFGSGYNRTAAVEKRAWAPSQIEAYETMLGKRFHANEKAMATRETTKKLTMNARLRASSKAPMTFFFETDLSLERSATFTRPNGDQDQIGLHNEFALLKQLSDAKTDVEPMFPITVPEKHENLMQDIGALRTKLGLRSNSVQGYMHIIREGGSSFASLLGIRPELEGLGWGVSWELGGREGRVQMVRNRKSPIGSVKDNHHANVVWNTLTPDERKERLQKRSTDSRQREEATRNAEPAVAGFIEGSHKVILVRPNIHGFVLKFYLPPPLQFTQLGLDRTRLSPDIANLPFGTQLYIRVGQGILPPDKCHFFVAPTDSLEFGSIPIEVKALTPGGDWIPVTHGPHTNRSLTTSPKTREYMLKPLKVAHQLLFQAQPSSGQAAASTLSSGQAAASNSSKSSFPEADVPQPSDPTLHHLSKIAFPVESTMVRYQSTGKDFKHISIQPHRTRFTKRVKRQAQELGIPLDKPSQPIFVNVKIVPAKEMEDVEMYAQSRSTGKWIRLNSDKWPRIFIDPYREKVQQYNKHS</sequence>
<evidence type="ECO:0000313" key="4">
    <source>
        <dbReference type="Proteomes" id="UP000077671"/>
    </source>
</evidence>
<dbReference type="EMBL" id="CAJHJG010000328">
    <property type="protein sequence ID" value="CAD6901310.1"/>
    <property type="molecule type" value="Genomic_DNA"/>
</dbReference>
<evidence type="ECO:0000313" key="3">
    <source>
        <dbReference type="EMBL" id="KAE8262606.1"/>
    </source>
</evidence>
<feature type="region of interest" description="Disordered" evidence="1">
    <location>
        <begin position="761"/>
        <end position="782"/>
    </location>
</feature>
<organism evidence="3 4">
    <name type="scientific">Tilletia caries</name>
    <name type="common">wheat bunt fungus</name>
    <dbReference type="NCBI Taxonomy" id="13290"/>
    <lineage>
        <taxon>Eukaryota</taxon>
        <taxon>Fungi</taxon>
        <taxon>Dikarya</taxon>
        <taxon>Basidiomycota</taxon>
        <taxon>Ustilaginomycotina</taxon>
        <taxon>Exobasidiomycetes</taxon>
        <taxon>Tilletiales</taxon>
        <taxon>Tilletiaceae</taxon>
        <taxon>Tilletia</taxon>
    </lineage>
</organism>
<dbReference type="EMBL" id="LWDD02000220">
    <property type="protein sequence ID" value="KAE8262606.1"/>
    <property type="molecule type" value="Genomic_DNA"/>
</dbReference>
<feature type="compositionally biased region" description="Polar residues" evidence="1">
    <location>
        <begin position="33"/>
        <end position="54"/>
    </location>
</feature>
<keyword evidence="5" id="KW-1185">Reference proteome</keyword>
<comment type="caution">
    <text evidence="3">The sequence shown here is derived from an EMBL/GenBank/DDBJ whole genome shotgun (WGS) entry which is preliminary data.</text>
</comment>
<feature type="region of interest" description="Disordered" evidence="1">
    <location>
        <begin position="929"/>
        <end position="961"/>
    </location>
</feature>
<name>A0A177V7G6_9BASI</name>
<accession>A0A177V7G6</accession>
<evidence type="ECO:0000256" key="1">
    <source>
        <dbReference type="SAM" id="MobiDB-lite"/>
    </source>
</evidence>
<feature type="compositionally biased region" description="Polar residues" evidence="1">
    <location>
        <begin position="932"/>
        <end position="947"/>
    </location>
</feature>
<reference evidence="2" key="3">
    <citation type="submission" date="2020-10" db="EMBL/GenBank/DDBJ databases">
        <authorList>
            <person name="Sedaghatjoo S."/>
        </authorList>
    </citation>
    <scope>NUCLEOTIDE SEQUENCE</scope>
    <source>
        <strain evidence="2">AZH3</strain>
    </source>
</reference>
<feature type="compositionally biased region" description="Basic and acidic residues" evidence="1">
    <location>
        <begin position="761"/>
        <end position="781"/>
    </location>
</feature>
<reference evidence="3" key="2">
    <citation type="journal article" date="2019" name="IMA Fungus">
        <title>Genome sequencing and comparison of five Tilletia species to identify candidate genes for the detection of regulated species infecting wheat.</title>
        <authorList>
            <person name="Nguyen H.D.T."/>
            <person name="Sultana T."/>
            <person name="Kesanakurti P."/>
            <person name="Hambleton S."/>
        </authorList>
    </citation>
    <scope>NUCLEOTIDE SEQUENCE</scope>
    <source>
        <strain evidence="3">DAOMC 238032</strain>
    </source>
</reference>
<proteinExistence type="predicted"/>
<gene>
    <name evidence="3" type="ORF">A4X03_0g2325</name>
    <name evidence="2" type="ORF">JKIAZH3_G8470</name>
</gene>
<dbReference type="Proteomes" id="UP000077671">
    <property type="component" value="Unassembled WGS sequence"/>
</dbReference>
<dbReference type="AlphaFoldDB" id="A0A177V7G6"/>
<reference evidence="3" key="1">
    <citation type="submission" date="2016-04" db="EMBL/GenBank/DDBJ databases">
        <authorList>
            <person name="Nguyen H.D."/>
            <person name="Kesanakurti P."/>
            <person name="Cullis J."/>
            <person name="Levesque C.A."/>
            <person name="Hambleton S."/>
        </authorList>
    </citation>
    <scope>NUCLEOTIDE SEQUENCE</scope>
    <source>
        <strain evidence="3">DAOMC 238032</strain>
    </source>
</reference>
<evidence type="ECO:0000313" key="5">
    <source>
        <dbReference type="Proteomes" id="UP000836402"/>
    </source>
</evidence>
<dbReference type="Proteomes" id="UP000836402">
    <property type="component" value="Unassembled WGS sequence"/>
</dbReference>
<evidence type="ECO:0000313" key="2">
    <source>
        <dbReference type="EMBL" id="CAD6901310.1"/>
    </source>
</evidence>
<feature type="region of interest" description="Disordered" evidence="1">
    <location>
        <begin position="140"/>
        <end position="160"/>
    </location>
</feature>
<protein>
    <submittedName>
        <fullName evidence="3">Uncharacterized protein</fullName>
    </submittedName>
</protein>